<reference evidence="2 3" key="1">
    <citation type="journal article" date="2017" name="BMC Genomics">
        <title>Genome sequencing of 39 Akkermansia muciniphila isolates reveals its population structure, genomic and functional diverisity, and global distribution in mammalian gut microbiotas.</title>
        <authorList>
            <person name="Guo X."/>
            <person name="Li S."/>
            <person name="Zhang J."/>
            <person name="Wu F."/>
            <person name="Li X."/>
            <person name="Wu D."/>
            <person name="Zhang M."/>
            <person name="Ou Z."/>
            <person name="Jie Z."/>
            <person name="Yan Q."/>
            <person name="Li P."/>
            <person name="Yi J."/>
            <person name="Peng Y."/>
        </authorList>
    </citation>
    <scope>NUCLEOTIDE SEQUENCE [LARGE SCALE GENOMIC DNA]</scope>
    <source>
        <strain evidence="2 3">GP43</strain>
    </source>
</reference>
<comment type="caution">
    <text evidence="2">The sequence shown here is derived from an EMBL/GenBank/DDBJ whole genome shotgun (WGS) entry which is preliminary data.</text>
</comment>
<evidence type="ECO:0000313" key="3">
    <source>
        <dbReference type="Proteomes" id="UP000235914"/>
    </source>
</evidence>
<evidence type="ECO:0000256" key="1">
    <source>
        <dbReference type="SAM" id="Coils"/>
    </source>
</evidence>
<dbReference type="EMBL" id="PJKN01000001">
    <property type="protein sequence ID" value="PNC57599.1"/>
    <property type="molecule type" value="Genomic_DNA"/>
</dbReference>
<protein>
    <submittedName>
        <fullName evidence="2">Uncharacterized protein</fullName>
    </submittedName>
</protein>
<dbReference type="Proteomes" id="UP000235914">
    <property type="component" value="Unassembled WGS sequence"/>
</dbReference>
<proteinExistence type="predicted"/>
<accession>A0AAP8NMT0</accession>
<evidence type="ECO:0000313" key="2">
    <source>
        <dbReference type="EMBL" id="PNC57599.1"/>
    </source>
</evidence>
<dbReference type="RefSeq" id="WP_102735075.1">
    <property type="nucleotide sequence ID" value="NZ_PJKN01000001.1"/>
</dbReference>
<feature type="coiled-coil region" evidence="1">
    <location>
        <begin position="2"/>
        <end position="36"/>
    </location>
</feature>
<dbReference type="AlphaFoldDB" id="A0AAP8NMT0"/>
<name>A0AAP8NMT0_9BACT</name>
<keyword evidence="1" id="KW-0175">Coiled coil</keyword>
<organism evidence="2 3">
    <name type="scientific">Akkermansia muciniphila</name>
    <dbReference type="NCBI Taxonomy" id="239935"/>
    <lineage>
        <taxon>Bacteria</taxon>
        <taxon>Pseudomonadati</taxon>
        <taxon>Verrucomicrobiota</taxon>
        <taxon>Verrucomicrobiia</taxon>
        <taxon>Verrucomicrobiales</taxon>
        <taxon>Akkermansiaceae</taxon>
        <taxon>Akkermansia</taxon>
    </lineage>
</organism>
<sequence>MNKQRRKEIEDLHDNLQNLLETLETIMEEEEEYKDNLPENMFNRIEQSENAIYSMQEACECITSAINTLEEIE</sequence>
<gene>
    <name evidence="2" type="ORF">CXU09_00525</name>
</gene>